<dbReference type="AlphaFoldDB" id="A0A3Q9IFF0"/>
<evidence type="ECO:0000313" key="5">
    <source>
        <dbReference type="EMBL" id="AZS17813.1"/>
    </source>
</evidence>
<evidence type="ECO:0000256" key="2">
    <source>
        <dbReference type="ARBA" id="ARBA00023125"/>
    </source>
</evidence>
<accession>A0A3Q9IFF0</accession>
<dbReference type="PRINTS" id="PR00598">
    <property type="entry name" value="HTHMARR"/>
</dbReference>
<dbReference type="GO" id="GO:0003677">
    <property type="term" value="F:DNA binding"/>
    <property type="evidence" value="ECO:0007669"/>
    <property type="project" value="UniProtKB-KW"/>
</dbReference>
<dbReference type="Pfam" id="PF12802">
    <property type="entry name" value="MarR_2"/>
    <property type="match status" value="1"/>
</dbReference>
<proteinExistence type="predicted"/>
<dbReference type="OrthoDB" id="2314798at2"/>
<dbReference type="PROSITE" id="PS50995">
    <property type="entry name" value="HTH_MARR_2"/>
    <property type="match status" value="1"/>
</dbReference>
<dbReference type="PANTHER" id="PTHR42756">
    <property type="entry name" value="TRANSCRIPTIONAL REGULATOR, MARR"/>
    <property type="match status" value="1"/>
</dbReference>
<keyword evidence="6" id="KW-1185">Reference proteome</keyword>
<feature type="domain" description="HTH marR-type" evidence="4">
    <location>
        <begin position="3"/>
        <end position="138"/>
    </location>
</feature>
<evidence type="ECO:0000313" key="6">
    <source>
        <dbReference type="Proteomes" id="UP000270678"/>
    </source>
</evidence>
<dbReference type="SMART" id="SM00347">
    <property type="entry name" value="HTH_MARR"/>
    <property type="match status" value="1"/>
</dbReference>
<keyword evidence="1" id="KW-0805">Transcription regulation</keyword>
<dbReference type="InterPro" id="IPR036388">
    <property type="entry name" value="WH-like_DNA-bd_sf"/>
</dbReference>
<evidence type="ECO:0000256" key="3">
    <source>
        <dbReference type="ARBA" id="ARBA00023163"/>
    </source>
</evidence>
<evidence type="ECO:0000256" key="1">
    <source>
        <dbReference type="ARBA" id="ARBA00023015"/>
    </source>
</evidence>
<protein>
    <submittedName>
        <fullName evidence="5">MarR family transcriptional regulator</fullName>
    </submittedName>
</protein>
<dbReference type="KEGG" id="plut:EI981_27510"/>
<sequence>MDKALLFQKFVKFTTSVHQLTHEITMGVREDTITPLQYSILEYVAVTGLVTPSQISDCLYISLPNTSREIKKLAQKGLCEKYTAPEDRRMQYIRLTDQGEVMMNKAFATIEARFWERAGHMSAEELAEIEQAIELLKSKVFHDRQPL</sequence>
<organism evidence="5 6">
    <name type="scientific">Paenibacillus lutimineralis</name>
    <dbReference type="NCBI Taxonomy" id="2707005"/>
    <lineage>
        <taxon>Bacteria</taxon>
        <taxon>Bacillati</taxon>
        <taxon>Bacillota</taxon>
        <taxon>Bacilli</taxon>
        <taxon>Bacillales</taxon>
        <taxon>Paenibacillaceae</taxon>
        <taxon>Paenibacillus</taxon>
    </lineage>
</organism>
<dbReference type="Proteomes" id="UP000270678">
    <property type="component" value="Chromosome"/>
</dbReference>
<gene>
    <name evidence="5" type="ORF">EI981_27510</name>
</gene>
<dbReference type="InterPro" id="IPR000835">
    <property type="entry name" value="HTH_MarR-typ"/>
</dbReference>
<dbReference type="EMBL" id="CP034346">
    <property type="protein sequence ID" value="AZS17813.1"/>
    <property type="molecule type" value="Genomic_DNA"/>
</dbReference>
<dbReference type="Gene3D" id="1.10.10.10">
    <property type="entry name" value="Winged helix-like DNA-binding domain superfamily/Winged helix DNA-binding domain"/>
    <property type="match status" value="1"/>
</dbReference>
<dbReference type="SUPFAM" id="SSF46785">
    <property type="entry name" value="Winged helix' DNA-binding domain"/>
    <property type="match status" value="1"/>
</dbReference>
<dbReference type="PANTHER" id="PTHR42756:SF1">
    <property type="entry name" value="TRANSCRIPTIONAL REPRESSOR OF EMRAB OPERON"/>
    <property type="match status" value="1"/>
</dbReference>
<name>A0A3Q9IFF0_9BACL</name>
<keyword evidence="3" id="KW-0804">Transcription</keyword>
<reference evidence="6" key="1">
    <citation type="submission" date="2018-12" db="EMBL/GenBank/DDBJ databases">
        <title>Complete genome sequence of Paenibacillus sp. MBLB1234.</title>
        <authorList>
            <person name="Nam Y.-D."/>
            <person name="Kang J."/>
            <person name="Chung W.-H."/>
            <person name="Park Y.S."/>
        </authorList>
    </citation>
    <scope>NUCLEOTIDE SEQUENCE [LARGE SCALE GENOMIC DNA]</scope>
    <source>
        <strain evidence="6">MBLB1234</strain>
    </source>
</reference>
<dbReference type="GO" id="GO:0003700">
    <property type="term" value="F:DNA-binding transcription factor activity"/>
    <property type="evidence" value="ECO:0007669"/>
    <property type="project" value="InterPro"/>
</dbReference>
<evidence type="ECO:0000259" key="4">
    <source>
        <dbReference type="PROSITE" id="PS50995"/>
    </source>
</evidence>
<keyword evidence="2" id="KW-0238">DNA-binding</keyword>
<dbReference type="InterPro" id="IPR036390">
    <property type="entry name" value="WH_DNA-bd_sf"/>
</dbReference>